<proteinExistence type="predicted"/>
<comment type="caution">
    <text evidence="1">The sequence shown here is derived from an EMBL/GenBank/DDBJ whole genome shotgun (WGS) entry which is preliminary data.</text>
</comment>
<name>A0ACC3S6K4_9PEZI</name>
<dbReference type="EMBL" id="JAMKPW020000038">
    <property type="protein sequence ID" value="KAK8200663.1"/>
    <property type="molecule type" value="Genomic_DNA"/>
</dbReference>
<sequence length="714" mass="78299">MNIHQVMAWSSDVVACRDGSGQRSLLPIGCLEAVIDRQTLHHTRRDMAHLEDGMFKKKPNVKPLAPIRSSDRRKTADQIIAEYGLEKSAKDDTNAEDKAAATAERANLRNSLLPDNVQSARFTTTHGPDLRQVSGTVYVGKHPGEEERVLWFKIEDRMYPTVYTLWRHPGILPLLLTPNFVVQKLQGGADLMTPGLQNGPPFPTGAKRGAVVAIASLEKPSVPVAVGTCLIDVSALQEVQGARGHAVQTMHWAGDEIWSYSISGKPGQNSPEELEGWMDDGVEEAGVQAAELTIDDEEDEGGVTLANGNETVPLAKEVTSNLDEEQGTEDQQEDKEEEKQLTTKDIDAAFRNAFLYGIRHYMDTNKSERNHGLVFPLTQSFIMSNLVQPFLPAYTPSEASSLQIKKTSWKNIKKFIKALDKAKIVKSKERDGHETTIIDIDFADKEIQDFKPYRLPKKETQAGTLLGRGEKATTSNDTSSDSSIGQKLQKLEYYKPSARLLPLFTSPNTTPSTSSPPKDHLYLASEIRPLINHYIERESLLSATNKRLVTLNPTLANAVFDGTARLDTEVLAKGTVPRDALADRIVAACAPYHAIVRIGNNGAAQEAQAGVKPKAGPAPKVRITLETRSGNKTVTKVSGLEGYMIGPVALAEELRKVCAGSAGVEQLQGSSPRNPVMEVMVQGPQREAVMKALERRGVRGQWVEVVDKTKGKKR</sequence>
<evidence type="ECO:0000313" key="1">
    <source>
        <dbReference type="EMBL" id="KAK8200663.1"/>
    </source>
</evidence>
<evidence type="ECO:0000313" key="2">
    <source>
        <dbReference type="Proteomes" id="UP001320706"/>
    </source>
</evidence>
<protein>
    <submittedName>
        <fullName evidence="1">Uncharacterized protein</fullName>
    </submittedName>
</protein>
<gene>
    <name evidence="1" type="ORF">M8818_005978</name>
</gene>
<reference evidence="1" key="1">
    <citation type="submission" date="2024-02" db="EMBL/GenBank/DDBJ databases">
        <title>Metagenome Assembled Genome of Zalaria obscura JY119.</title>
        <authorList>
            <person name="Vighnesh L."/>
            <person name="Jagadeeshwari U."/>
            <person name="Venkata Ramana C."/>
            <person name="Sasikala C."/>
        </authorList>
    </citation>
    <scope>NUCLEOTIDE SEQUENCE</scope>
    <source>
        <strain evidence="1">JY119</strain>
    </source>
</reference>
<accession>A0ACC3S6K4</accession>
<organism evidence="1 2">
    <name type="scientific">Zalaria obscura</name>
    <dbReference type="NCBI Taxonomy" id="2024903"/>
    <lineage>
        <taxon>Eukaryota</taxon>
        <taxon>Fungi</taxon>
        <taxon>Dikarya</taxon>
        <taxon>Ascomycota</taxon>
        <taxon>Pezizomycotina</taxon>
        <taxon>Dothideomycetes</taxon>
        <taxon>Dothideomycetidae</taxon>
        <taxon>Dothideales</taxon>
        <taxon>Zalariaceae</taxon>
        <taxon>Zalaria</taxon>
    </lineage>
</organism>
<keyword evidence="2" id="KW-1185">Reference proteome</keyword>
<dbReference type="Proteomes" id="UP001320706">
    <property type="component" value="Unassembled WGS sequence"/>
</dbReference>